<dbReference type="GO" id="GO:0005886">
    <property type="term" value="C:plasma membrane"/>
    <property type="evidence" value="ECO:0007669"/>
    <property type="project" value="TreeGrafter"/>
</dbReference>
<feature type="transmembrane region" description="Helical" evidence="11">
    <location>
        <begin position="489"/>
        <end position="511"/>
    </location>
</feature>
<evidence type="ECO:0000256" key="2">
    <source>
        <dbReference type="ARBA" id="ARBA00008335"/>
    </source>
</evidence>
<name>A0AAN6E4E5_9EURO</name>
<dbReference type="GO" id="GO:0022857">
    <property type="term" value="F:transmembrane transporter activity"/>
    <property type="evidence" value="ECO:0007669"/>
    <property type="project" value="InterPro"/>
</dbReference>
<feature type="transmembrane region" description="Helical" evidence="11">
    <location>
        <begin position="430"/>
        <end position="449"/>
    </location>
</feature>
<accession>A0AAN6E4E5</accession>
<feature type="transmembrane region" description="Helical" evidence="11">
    <location>
        <begin position="209"/>
        <end position="228"/>
    </location>
</feature>
<proteinExistence type="inferred from homology"/>
<dbReference type="GO" id="GO:0010106">
    <property type="term" value="P:cellular response to iron ion starvation"/>
    <property type="evidence" value="ECO:0007669"/>
    <property type="project" value="UniProtKB-ARBA"/>
</dbReference>
<sequence>MGLFNRFRPNARSLDDSTVHSSDADASVAMGSVTHETKGVESGLPKSELQSSVTDPEEALPAEDAQRGIQAVEATTLVWSKKSLVAVFCCMWLVYLLNAFQSSTIGNFAPYVTSAWESHSLLTVISVVASSMTAAVFIPLAKALDVWGRAEGYLIMVAFAELGLILMAVSKNLATYCAANVFYSVGFTGLIYSIDVVTADTTQLKNRALAYAFTSSPYMISAFAGSYASDKMLYDIGWSWGYATYAFIMPFICLPLYILLKLNLRKAKKQGLLQRTPSGRTLTQSVWYYLIEFDVLGISLFAAGLIIFLLPFNIASIAPNGWATGYIIAMIIVGFILLVAFALNELYLAPVPFLKFSSLTDRTLVGACLLDFTYQISYYCWDSYFTSFLQVVNYLTVAEAGYVNNTFSVVSGFLLFAVGYGIRKTGYFKWLLWIAVPLYIFAQGLMIYFRTPTGYVGYLVMTQIFISIGGSVFIICCQVAVLAAVDHQFVAAALAMLNVTGTVGGSIGYTISGSIWTNVFYKALVEYLPESAQSSVEDIYDDINVQLSYAKGTPERLAIQKAYGYAQTRMLAAGTAIMALSFIWVFMMRNVNVAKLKQTKGNVF</sequence>
<evidence type="ECO:0000256" key="3">
    <source>
        <dbReference type="ARBA" id="ARBA00022448"/>
    </source>
</evidence>
<feature type="transmembrane region" description="Helical" evidence="11">
    <location>
        <begin position="364"/>
        <end position="381"/>
    </location>
</feature>
<feature type="transmembrane region" description="Helical" evidence="11">
    <location>
        <begin position="152"/>
        <end position="169"/>
    </location>
</feature>
<dbReference type="Gene3D" id="1.20.1250.20">
    <property type="entry name" value="MFS general substrate transporter like domains"/>
    <property type="match status" value="2"/>
</dbReference>
<evidence type="ECO:0000256" key="8">
    <source>
        <dbReference type="ARBA" id="ARBA00023065"/>
    </source>
</evidence>
<feature type="transmembrane region" description="Helical" evidence="11">
    <location>
        <begin position="455"/>
        <end position="482"/>
    </location>
</feature>
<feature type="transmembrane region" description="Helical" evidence="11">
    <location>
        <begin position="181"/>
        <end position="197"/>
    </location>
</feature>
<keyword evidence="6 11" id="KW-1133">Transmembrane helix</keyword>
<dbReference type="GO" id="GO:0006826">
    <property type="term" value="P:iron ion transport"/>
    <property type="evidence" value="ECO:0007669"/>
    <property type="project" value="UniProtKB-KW"/>
</dbReference>
<evidence type="ECO:0000256" key="4">
    <source>
        <dbReference type="ARBA" id="ARBA00022496"/>
    </source>
</evidence>
<feature type="transmembrane region" description="Helical" evidence="11">
    <location>
        <begin position="240"/>
        <end position="260"/>
    </location>
</feature>
<feature type="transmembrane region" description="Helical" evidence="11">
    <location>
        <begin position="83"/>
        <end position="100"/>
    </location>
</feature>
<dbReference type="Proteomes" id="UP001203852">
    <property type="component" value="Unassembled WGS sequence"/>
</dbReference>
<evidence type="ECO:0000256" key="6">
    <source>
        <dbReference type="ARBA" id="ARBA00022989"/>
    </source>
</evidence>
<dbReference type="FunFam" id="1.20.1250.20:FF:000284">
    <property type="entry name" value="Siderophore iron transporter mirB"/>
    <property type="match status" value="1"/>
</dbReference>
<dbReference type="PANTHER" id="PTHR23501">
    <property type="entry name" value="MAJOR FACILITATOR SUPERFAMILY"/>
    <property type="match status" value="1"/>
</dbReference>
<feature type="transmembrane region" description="Helical" evidence="11">
    <location>
        <begin position="120"/>
        <end position="140"/>
    </location>
</feature>
<comment type="subcellular location">
    <subcellularLocation>
        <location evidence="1">Membrane</location>
        <topology evidence="1">Multi-pass membrane protein</topology>
    </subcellularLocation>
</comment>
<feature type="transmembrane region" description="Helical" evidence="11">
    <location>
        <begin position="286"/>
        <end position="310"/>
    </location>
</feature>
<protein>
    <submittedName>
        <fullName evidence="12">Major facilitator superfamily domain-containing protein</fullName>
    </submittedName>
</protein>
<dbReference type="FunFam" id="1.20.1250.20:FF:000302">
    <property type="entry name" value="MFS siderochrome iron transporter MirB"/>
    <property type="match status" value="1"/>
</dbReference>
<organism evidence="12 13">
    <name type="scientific">Exophiala viscosa</name>
    <dbReference type="NCBI Taxonomy" id="2486360"/>
    <lineage>
        <taxon>Eukaryota</taxon>
        <taxon>Fungi</taxon>
        <taxon>Dikarya</taxon>
        <taxon>Ascomycota</taxon>
        <taxon>Pezizomycotina</taxon>
        <taxon>Eurotiomycetes</taxon>
        <taxon>Chaetothyriomycetidae</taxon>
        <taxon>Chaetothyriales</taxon>
        <taxon>Herpotrichiellaceae</taxon>
        <taxon>Exophiala</taxon>
    </lineage>
</organism>
<keyword evidence="3" id="KW-0813">Transport</keyword>
<keyword evidence="4" id="KW-0410">Iron transport</keyword>
<comment type="caution">
    <text evidence="12">The sequence shown here is derived from an EMBL/GenBank/DDBJ whole genome shotgun (WGS) entry which is preliminary data.</text>
</comment>
<gene>
    <name evidence="12" type="ORF">EDD36DRAFT_461815</name>
</gene>
<dbReference type="PANTHER" id="PTHR23501:SF50">
    <property type="entry name" value="MFS SIDEROCHROME IRON TRANSPORTER MIRB (AFU_ORTHOLOGUE AFUA_3G03640)-RELATED"/>
    <property type="match status" value="1"/>
</dbReference>
<evidence type="ECO:0000256" key="1">
    <source>
        <dbReference type="ARBA" id="ARBA00004141"/>
    </source>
</evidence>
<keyword evidence="7" id="KW-0408">Iron</keyword>
<evidence type="ECO:0000313" key="13">
    <source>
        <dbReference type="Proteomes" id="UP001203852"/>
    </source>
</evidence>
<comment type="similarity">
    <text evidence="2">Belongs to the major facilitator superfamily.</text>
</comment>
<dbReference type="AlphaFoldDB" id="A0AAN6E4E5"/>
<feature type="transmembrane region" description="Helical" evidence="11">
    <location>
        <begin position="401"/>
        <end position="418"/>
    </location>
</feature>
<reference evidence="12" key="1">
    <citation type="journal article" date="2022" name="bioRxiv">
        <title>Deciphering the potential niche of two novel black yeast fungi from a biological soil crust based on their genomes, phenotypes, and melanin regulation.</title>
        <authorList>
            <consortium name="DOE Joint Genome Institute"/>
            <person name="Carr E.C."/>
            <person name="Barton Q."/>
            <person name="Grambo S."/>
            <person name="Sullivan M."/>
            <person name="Renfro C.M."/>
            <person name="Kuo A."/>
            <person name="Pangilinan J."/>
            <person name="Lipzen A."/>
            <person name="Keymanesh K."/>
            <person name="Savage E."/>
            <person name="Barry K."/>
            <person name="Grigoriev I.V."/>
            <person name="Riekhof W.R."/>
            <person name="Harris S.S."/>
        </authorList>
    </citation>
    <scope>NUCLEOTIDE SEQUENCE</scope>
    <source>
        <strain evidence="12">JF 03-4F</strain>
    </source>
</reference>
<feature type="transmembrane region" description="Helical" evidence="11">
    <location>
        <begin position="322"/>
        <end position="343"/>
    </location>
</feature>
<dbReference type="Pfam" id="PF07690">
    <property type="entry name" value="MFS_1"/>
    <property type="match status" value="1"/>
</dbReference>
<dbReference type="InterPro" id="IPR036259">
    <property type="entry name" value="MFS_trans_sf"/>
</dbReference>
<evidence type="ECO:0000256" key="10">
    <source>
        <dbReference type="SAM" id="MobiDB-lite"/>
    </source>
</evidence>
<keyword evidence="5 11" id="KW-0812">Transmembrane</keyword>
<evidence type="ECO:0000256" key="5">
    <source>
        <dbReference type="ARBA" id="ARBA00022692"/>
    </source>
</evidence>
<evidence type="ECO:0000256" key="11">
    <source>
        <dbReference type="SAM" id="Phobius"/>
    </source>
</evidence>
<dbReference type="EMBL" id="MU404351">
    <property type="protein sequence ID" value="KAI1616952.1"/>
    <property type="molecule type" value="Genomic_DNA"/>
</dbReference>
<dbReference type="SUPFAM" id="SSF103473">
    <property type="entry name" value="MFS general substrate transporter"/>
    <property type="match status" value="2"/>
</dbReference>
<evidence type="ECO:0000256" key="7">
    <source>
        <dbReference type="ARBA" id="ARBA00023004"/>
    </source>
</evidence>
<dbReference type="InterPro" id="IPR011701">
    <property type="entry name" value="MFS"/>
</dbReference>
<evidence type="ECO:0000256" key="9">
    <source>
        <dbReference type="ARBA" id="ARBA00023136"/>
    </source>
</evidence>
<feature type="transmembrane region" description="Helical" evidence="11">
    <location>
        <begin position="570"/>
        <end position="587"/>
    </location>
</feature>
<keyword evidence="13" id="KW-1185">Reference proteome</keyword>
<feature type="region of interest" description="Disordered" evidence="10">
    <location>
        <begin position="37"/>
        <end position="60"/>
    </location>
</feature>
<keyword evidence="9 11" id="KW-0472">Membrane</keyword>
<evidence type="ECO:0000313" key="12">
    <source>
        <dbReference type="EMBL" id="KAI1616952.1"/>
    </source>
</evidence>
<keyword evidence="8" id="KW-0406">Ion transport</keyword>